<evidence type="ECO:0000313" key="3">
    <source>
        <dbReference type="Proteomes" id="UP000001918"/>
    </source>
</evidence>
<feature type="chain" id="PRO_5039573575" evidence="1">
    <location>
        <begin position="21"/>
        <end position="58"/>
    </location>
</feature>
<gene>
    <name evidence="2" type="ordered locus">Tcur_0257</name>
</gene>
<keyword evidence="1" id="KW-0732">Signal</keyword>
<evidence type="ECO:0000256" key="1">
    <source>
        <dbReference type="SAM" id="SignalP"/>
    </source>
</evidence>
<protein>
    <submittedName>
        <fullName evidence="2">Uncharacterized protein</fullName>
    </submittedName>
</protein>
<dbReference type="EMBL" id="CP001738">
    <property type="protein sequence ID" value="ACY95861.1"/>
    <property type="molecule type" value="Genomic_DNA"/>
</dbReference>
<name>D1A1D9_THECD</name>
<proteinExistence type="predicted"/>
<dbReference type="AlphaFoldDB" id="D1A1D9"/>
<reference evidence="2 3" key="1">
    <citation type="journal article" date="2011" name="Stand. Genomic Sci.">
        <title>Complete genome sequence of Thermomonospora curvata type strain (B9).</title>
        <authorList>
            <person name="Chertkov O."/>
            <person name="Sikorski J."/>
            <person name="Nolan M."/>
            <person name="Lapidus A."/>
            <person name="Lucas S."/>
            <person name="Del Rio T.G."/>
            <person name="Tice H."/>
            <person name="Cheng J.F."/>
            <person name="Goodwin L."/>
            <person name="Pitluck S."/>
            <person name="Liolios K."/>
            <person name="Ivanova N."/>
            <person name="Mavromatis K."/>
            <person name="Mikhailova N."/>
            <person name="Ovchinnikova G."/>
            <person name="Pati A."/>
            <person name="Chen A."/>
            <person name="Palaniappan K."/>
            <person name="Djao O.D."/>
            <person name="Land M."/>
            <person name="Hauser L."/>
            <person name="Chang Y.J."/>
            <person name="Jeffries C.D."/>
            <person name="Brettin T."/>
            <person name="Han C."/>
            <person name="Detter J.C."/>
            <person name="Rohde M."/>
            <person name="Goker M."/>
            <person name="Woyke T."/>
            <person name="Bristow J."/>
            <person name="Eisen J.A."/>
            <person name="Markowitz V."/>
            <person name="Hugenholtz P."/>
            <person name="Klenk H.P."/>
            <person name="Kyrpides N.C."/>
        </authorList>
    </citation>
    <scope>NUCLEOTIDE SEQUENCE [LARGE SCALE GENOMIC DNA]</scope>
    <source>
        <strain evidence="3">ATCC 19995 / DSM 43183 / JCM 3096 / KCTC 9072 / NBRC 15933 / NCIMB 10081 / Henssen B9</strain>
    </source>
</reference>
<dbReference type="KEGG" id="tcu:Tcur_0257"/>
<dbReference type="Proteomes" id="UP000001918">
    <property type="component" value="Chromosome"/>
</dbReference>
<sequence>MRRRLVRWMIVAALVAAAGALPGDGPHRIELHDVPETLSFFTGADSDRPGETGSDRRS</sequence>
<dbReference type="STRING" id="471852.Tcur_0257"/>
<keyword evidence="3" id="KW-1185">Reference proteome</keyword>
<feature type="signal peptide" evidence="1">
    <location>
        <begin position="1"/>
        <end position="20"/>
    </location>
</feature>
<accession>D1A1D9</accession>
<dbReference type="HOGENOM" id="CLU_2977780_0_0_11"/>
<evidence type="ECO:0000313" key="2">
    <source>
        <dbReference type="EMBL" id="ACY95861.1"/>
    </source>
</evidence>
<dbReference type="RefSeq" id="WP_012850645.1">
    <property type="nucleotide sequence ID" value="NC_013510.1"/>
</dbReference>
<organism evidence="2 3">
    <name type="scientific">Thermomonospora curvata (strain ATCC 19995 / DSM 43183 / JCM 3096 / KCTC 9072 / NBRC 15933 / NCIMB 10081 / Henssen B9)</name>
    <dbReference type="NCBI Taxonomy" id="471852"/>
    <lineage>
        <taxon>Bacteria</taxon>
        <taxon>Bacillati</taxon>
        <taxon>Actinomycetota</taxon>
        <taxon>Actinomycetes</taxon>
        <taxon>Streptosporangiales</taxon>
        <taxon>Thermomonosporaceae</taxon>
        <taxon>Thermomonospora</taxon>
    </lineage>
</organism>